<keyword evidence="4" id="KW-1185">Reference proteome</keyword>
<feature type="transmembrane region" description="Helical" evidence="2">
    <location>
        <begin position="48"/>
        <end position="68"/>
    </location>
</feature>
<feature type="compositionally biased region" description="Acidic residues" evidence="1">
    <location>
        <begin position="134"/>
        <end position="143"/>
    </location>
</feature>
<gene>
    <name evidence="3" type="ordered locus">Halxa_1538</name>
</gene>
<feature type="transmembrane region" description="Helical" evidence="2">
    <location>
        <begin position="25"/>
        <end position="42"/>
    </location>
</feature>
<dbReference type="HOGENOM" id="CLU_1773247_0_0_2"/>
<name>F8D3E4_HALXS</name>
<reference evidence="3 4" key="1">
    <citation type="journal article" date="2012" name="Stand. Genomic Sci.">
        <title>Complete genome sequence of Halopiger xanaduensis type strain (SH-6(T)).</title>
        <authorList>
            <person name="Anderson I."/>
            <person name="Tindall B.J."/>
            <person name="Rohde M."/>
            <person name="Lucas S."/>
            <person name="Han J."/>
            <person name="Lapidus A."/>
            <person name="Cheng J.F."/>
            <person name="Goodwin L."/>
            <person name="Pitluck S."/>
            <person name="Peters L."/>
            <person name="Pati A."/>
            <person name="Mikhailova N."/>
            <person name="Pagani I."/>
            <person name="Teshima H."/>
            <person name="Han C."/>
            <person name="Tapia R."/>
            <person name="Land M."/>
            <person name="Woyke T."/>
            <person name="Klenk H.P."/>
            <person name="Kyrpides N."/>
            <person name="Ivanova N."/>
        </authorList>
    </citation>
    <scope>NUCLEOTIDE SEQUENCE [LARGE SCALE GENOMIC DNA]</scope>
    <source>
        <strain evidence="4">DSM 18323 / JCM 14033 / SH-6</strain>
    </source>
</reference>
<keyword evidence="2" id="KW-0472">Membrane</keyword>
<dbReference type="RefSeq" id="WP_013879065.1">
    <property type="nucleotide sequence ID" value="NC_015666.1"/>
</dbReference>
<evidence type="ECO:0000313" key="3">
    <source>
        <dbReference type="EMBL" id="AEH36170.1"/>
    </source>
</evidence>
<accession>F8D3E4</accession>
<dbReference type="GeneID" id="10796507"/>
<feature type="region of interest" description="Disordered" evidence="1">
    <location>
        <begin position="71"/>
        <end position="151"/>
    </location>
</feature>
<organism evidence="3 4">
    <name type="scientific">Halopiger xanaduensis (strain DSM 18323 / JCM 14033 / SH-6)</name>
    <dbReference type="NCBI Taxonomy" id="797210"/>
    <lineage>
        <taxon>Archaea</taxon>
        <taxon>Methanobacteriati</taxon>
        <taxon>Methanobacteriota</taxon>
        <taxon>Stenosarchaea group</taxon>
        <taxon>Halobacteria</taxon>
        <taxon>Halobacteriales</taxon>
        <taxon>Natrialbaceae</taxon>
        <taxon>Halopiger</taxon>
    </lineage>
</organism>
<evidence type="ECO:0000313" key="4">
    <source>
        <dbReference type="Proteomes" id="UP000006794"/>
    </source>
</evidence>
<dbReference type="AlphaFoldDB" id="F8D3E4"/>
<dbReference type="KEGG" id="hxa:Halxa_1538"/>
<dbReference type="EMBL" id="CP002839">
    <property type="protein sequence ID" value="AEH36170.1"/>
    <property type="molecule type" value="Genomic_DNA"/>
</dbReference>
<sequence length="151" mass="15317">MSSSDTDADADGADTESDRSLGRDLAVVAVVALLGASVLVRTSTVVDATTAVIGSVVLAGIALALVVLSRRSAGDSRAPTRGDADADADPDADGTGGGDDGTVWNAIPPWQYDGRHVESGGLARGEQTRALQEIQDEADELAGSDDPPRKS</sequence>
<evidence type="ECO:0000256" key="1">
    <source>
        <dbReference type="SAM" id="MobiDB-lite"/>
    </source>
</evidence>
<keyword evidence="2" id="KW-0812">Transmembrane</keyword>
<keyword evidence="2" id="KW-1133">Transmembrane helix</keyword>
<proteinExistence type="predicted"/>
<dbReference type="eggNOG" id="arCOG10705">
    <property type="taxonomic scope" value="Archaea"/>
</dbReference>
<dbReference type="STRING" id="797210.Halxa_1538"/>
<dbReference type="Proteomes" id="UP000006794">
    <property type="component" value="Chromosome"/>
</dbReference>
<feature type="compositionally biased region" description="Basic and acidic residues" evidence="1">
    <location>
        <begin position="72"/>
        <end position="84"/>
    </location>
</feature>
<dbReference type="OrthoDB" id="306439at2157"/>
<evidence type="ECO:0000256" key="2">
    <source>
        <dbReference type="SAM" id="Phobius"/>
    </source>
</evidence>
<protein>
    <submittedName>
        <fullName evidence="3">Uncharacterized protein</fullName>
    </submittedName>
</protein>